<gene>
    <name evidence="1" type="ORF">SPARVUS_LOCUS8609714</name>
</gene>
<dbReference type="Proteomes" id="UP001162483">
    <property type="component" value="Unassembled WGS sequence"/>
</dbReference>
<organism evidence="1 2">
    <name type="scientific">Staurois parvus</name>
    <dbReference type="NCBI Taxonomy" id="386267"/>
    <lineage>
        <taxon>Eukaryota</taxon>
        <taxon>Metazoa</taxon>
        <taxon>Chordata</taxon>
        <taxon>Craniata</taxon>
        <taxon>Vertebrata</taxon>
        <taxon>Euteleostomi</taxon>
        <taxon>Amphibia</taxon>
        <taxon>Batrachia</taxon>
        <taxon>Anura</taxon>
        <taxon>Neobatrachia</taxon>
        <taxon>Ranoidea</taxon>
        <taxon>Ranidae</taxon>
        <taxon>Staurois</taxon>
    </lineage>
</organism>
<dbReference type="EMBL" id="CATNWA010014883">
    <property type="protein sequence ID" value="CAI9577012.1"/>
    <property type="molecule type" value="Genomic_DNA"/>
</dbReference>
<evidence type="ECO:0000313" key="1">
    <source>
        <dbReference type="EMBL" id="CAI9577012.1"/>
    </source>
</evidence>
<proteinExistence type="predicted"/>
<comment type="caution">
    <text evidence="1">The sequence shown here is derived from an EMBL/GenBank/DDBJ whole genome shotgun (WGS) entry which is preliminary data.</text>
</comment>
<keyword evidence="2" id="KW-1185">Reference proteome</keyword>
<reference evidence="1" key="1">
    <citation type="submission" date="2023-05" db="EMBL/GenBank/DDBJ databases">
        <authorList>
            <person name="Stuckert A."/>
        </authorList>
    </citation>
    <scope>NUCLEOTIDE SEQUENCE</scope>
</reference>
<evidence type="ECO:0000313" key="2">
    <source>
        <dbReference type="Proteomes" id="UP001162483"/>
    </source>
</evidence>
<accession>A0ABN9E0B2</accession>
<sequence length="65" mass="7876">MCRVSPRLCFIRMKWEKWKKGRIREDRIKHPFYTMQRINPLGFTVSITSILHCQWRTDKLMGPPG</sequence>
<protein>
    <submittedName>
        <fullName evidence="1">Uncharacterized protein</fullName>
    </submittedName>
</protein>
<name>A0ABN9E0B2_9NEOB</name>